<dbReference type="Gene3D" id="3.10.450.50">
    <property type="match status" value="1"/>
</dbReference>
<dbReference type="InterPro" id="IPR037401">
    <property type="entry name" value="SnoaL-like"/>
</dbReference>
<comment type="caution">
    <text evidence="2">The sequence shown here is derived from an EMBL/GenBank/DDBJ whole genome shotgun (WGS) entry which is preliminary data.</text>
</comment>
<evidence type="ECO:0000313" key="2">
    <source>
        <dbReference type="EMBL" id="MER7186981.1"/>
    </source>
</evidence>
<evidence type="ECO:0000259" key="1">
    <source>
        <dbReference type="Pfam" id="PF13474"/>
    </source>
</evidence>
<gene>
    <name evidence="2" type="ORF">ABT404_47265</name>
</gene>
<evidence type="ECO:0000313" key="3">
    <source>
        <dbReference type="Proteomes" id="UP001474181"/>
    </source>
</evidence>
<organism evidence="2 3">
    <name type="scientific">Streptomyces hyaluromycini</name>
    <dbReference type="NCBI Taxonomy" id="1377993"/>
    <lineage>
        <taxon>Bacteria</taxon>
        <taxon>Bacillati</taxon>
        <taxon>Actinomycetota</taxon>
        <taxon>Actinomycetes</taxon>
        <taxon>Kitasatosporales</taxon>
        <taxon>Streptomycetaceae</taxon>
        <taxon>Streptomyces</taxon>
    </lineage>
</organism>
<protein>
    <submittedName>
        <fullName evidence="2">Nuclear transport factor 2 family protein</fullName>
    </submittedName>
</protein>
<accession>A0ABV1XD68</accession>
<proteinExistence type="predicted"/>
<dbReference type="InterPro" id="IPR032710">
    <property type="entry name" value="NTF2-like_dom_sf"/>
</dbReference>
<keyword evidence="3" id="KW-1185">Reference proteome</keyword>
<dbReference type="SUPFAM" id="SSF54427">
    <property type="entry name" value="NTF2-like"/>
    <property type="match status" value="1"/>
</dbReference>
<dbReference type="RefSeq" id="WP_350791065.1">
    <property type="nucleotide sequence ID" value="NZ_JBEPEK010000701.1"/>
</dbReference>
<dbReference type="Pfam" id="PF13474">
    <property type="entry name" value="SnoaL_3"/>
    <property type="match status" value="1"/>
</dbReference>
<sequence length="154" mass="17631">MSNQQEQQELQEQQEQQVLEAAGDLVAAFAEERLDDYFAAFAPDATFVFHATDRRIESVAEYRRVWARWAADDDFHVLKCLSSDRRVQLWDGTAVFTHTVETDISTRAGTETLQERETVVFRRAADGRWLAVHEHLSPAAAFPPDQAEQPRPSR</sequence>
<dbReference type="EMBL" id="JBEPEK010000701">
    <property type="protein sequence ID" value="MER7186981.1"/>
    <property type="molecule type" value="Genomic_DNA"/>
</dbReference>
<reference evidence="2 3" key="1">
    <citation type="submission" date="2024-06" db="EMBL/GenBank/DDBJ databases">
        <title>The Natural Products Discovery Center: Release of the First 8490 Sequenced Strains for Exploring Actinobacteria Biosynthetic Diversity.</title>
        <authorList>
            <person name="Kalkreuter E."/>
            <person name="Kautsar S.A."/>
            <person name="Yang D."/>
            <person name="Bader C.D."/>
            <person name="Teijaro C.N."/>
            <person name="Fluegel L."/>
            <person name="Davis C.M."/>
            <person name="Simpson J.R."/>
            <person name="Lauterbach L."/>
            <person name="Steele A.D."/>
            <person name="Gui C."/>
            <person name="Meng S."/>
            <person name="Li G."/>
            <person name="Viehrig K."/>
            <person name="Ye F."/>
            <person name="Su P."/>
            <person name="Kiefer A.F."/>
            <person name="Nichols A."/>
            <person name="Cepeda A.J."/>
            <person name="Yan W."/>
            <person name="Fan B."/>
            <person name="Jiang Y."/>
            <person name="Adhikari A."/>
            <person name="Zheng C.-J."/>
            <person name="Schuster L."/>
            <person name="Cowan T.M."/>
            <person name="Smanski M.J."/>
            <person name="Chevrette M.G."/>
            <person name="De Carvalho L.P.S."/>
            <person name="Shen B."/>
        </authorList>
    </citation>
    <scope>NUCLEOTIDE SEQUENCE [LARGE SCALE GENOMIC DNA]</scope>
    <source>
        <strain evidence="2 3">NPDC000234</strain>
    </source>
</reference>
<feature type="domain" description="SnoaL-like" evidence="1">
    <location>
        <begin position="19"/>
        <end position="140"/>
    </location>
</feature>
<name>A0ABV1XD68_9ACTN</name>
<dbReference type="Proteomes" id="UP001474181">
    <property type="component" value="Unassembled WGS sequence"/>
</dbReference>